<dbReference type="RefSeq" id="XP_007310690.1">
    <property type="nucleotide sequence ID" value="XM_007310628.1"/>
</dbReference>
<sequence>MANHNGKQRAEGNSSAKEFDEGEQSYEEWAFQYIDAYYDAAIEEEKECWRLLHASQDSAAAVEDDGFIDGESDEEFSYIDPMIAPPVNEWPVPAMHLSLSLVPGFRIFLVKICCVSLMPTSGTLVVTRVALLMYLQHTLHLTSPEDVPPL</sequence>
<dbReference type="GeneID" id="18802195"/>
<reference evidence="2" key="1">
    <citation type="journal article" date="2012" name="Science">
        <title>The Paleozoic origin of enzymatic lignin decomposition reconstructed from 31 fungal genomes.</title>
        <authorList>
            <person name="Floudas D."/>
            <person name="Binder M."/>
            <person name="Riley R."/>
            <person name="Barry K."/>
            <person name="Blanchette R.A."/>
            <person name="Henrissat B."/>
            <person name="Martinez A.T."/>
            <person name="Otillar R."/>
            <person name="Spatafora J.W."/>
            <person name="Yadav J.S."/>
            <person name="Aerts A."/>
            <person name="Benoit I."/>
            <person name="Boyd A."/>
            <person name="Carlson A."/>
            <person name="Copeland A."/>
            <person name="Coutinho P.M."/>
            <person name="de Vries R.P."/>
            <person name="Ferreira P."/>
            <person name="Findley K."/>
            <person name="Foster B."/>
            <person name="Gaskell J."/>
            <person name="Glotzer D."/>
            <person name="Gorecki P."/>
            <person name="Heitman J."/>
            <person name="Hesse C."/>
            <person name="Hori C."/>
            <person name="Igarashi K."/>
            <person name="Jurgens J.A."/>
            <person name="Kallen N."/>
            <person name="Kersten P."/>
            <person name="Kohler A."/>
            <person name="Kuees U."/>
            <person name="Kumar T.K.A."/>
            <person name="Kuo A."/>
            <person name="LaButti K."/>
            <person name="Larrondo L.F."/>
            <person name="Lindquist E."/>
            <person name="Ling A."/>
            <person name="Lombard V."/>
            <person name="Lucas S."/>
            <person name="Lundell T."/>
            <person name="Martin R."/>
            <person name="McLaughlin D.J."/>
            <person name="Morgenstern I."/>
            <person name="Morin E."/>
            <person name="Murat C."/>
            <person name="Nagy L.G."/>
            <person name="Nolan M."/>
            <person name="Ohm R.A."/>
            <person name="Patyshakuliyeva A."/>
            <person name="Rokas A."/>
            <person name="Ruiz-Duenas F.J."/>
            <person name="Sabat G."/>
            <person name="Salamov A."/>
            <person name="Samejima M."/>
            <person name="Schmutz J."/>
            <person name="Slot J.C."/>
            <person name="St John F."/>
            <person name="Stenlid J."/>
            <person name="Sun H."/>
            <person name="Sun S."/>
            <person name="Syed K."/>
            <person name="Tsang A."/>
            <person name="Wiebenga A."/>
            <person name="Young D."/>
            <person name="Pisabarro A."/>
            <person name="Eastwood D.C."/>
            <person name="Martin F."/>
            <person name="Cullen D."/>
            <person name="Grigoriev I.V."/>
            <person name="Hibbett D.S."/>
        </authorList>
    </citation>
    <scope>NUCLEOTIDE SEQUENCE [LARGE SCALE GENOMIC DNA]</scope>
    <source>
        <strain evidence="2">FP-91666</strain>
    </source>
</reference>
<protein>
    <submittedName>
        <fullName evidence="1">Uncharacterized protein</fullName>
    </submittedName>
</protein>
<dbReference type="KEGG" id="shs:STEHIDRAFT_162953"/>
<dbReference type="EMBL" id="JH687399">
    <property type="protein sequence ID" value="EIM80068.1"/>
    <property type="molecule type" value="Genomic_DNA"/>
</dbReference>
<evidence type="ECO:0000313" key="2">
    <source>
        <dbReference type="Proteomes" id="UP000053927"/>
    </source>
</evidence>
<dbReference type="AlphaFoldDB" id="R7RZ14"/>
<keyword evidence="2" id="KW-1185">Reference proteome</keyword>
<name>R7RZ14_STEHR</name>
<organism evidence="1 2">
    <name type="scientific">Stereum hirsutum (strain FP-91666)</name>
    <name type="common">White-rot fungus</name>
    <dbReference type="NCBI Taxonomy" id="721885"/>
    <lineage>
        <taxon>Eukaryota</taxon>
        <taxon>Fungi</taxon>
        <taxon>Dikarya</taxon>
        <taxon>Basidiomycota</taxon>
        <taxon>Agaricomycotina</taxon>
        <taxon>Agaricomycetes</taxon>
        <taxon>Russulales</taxon>
        <taxon>Stereaceae</taxon>
        <taxon>Stereum</taxon>
    </lineage>
</organism>
<evidence type="ECO:0000313" key="1">
    <source>
        <dbReference type="EMBL" id="EIM80068.1"/>
    </source>
</evidence>
<proteinExistence type="predicted"/>
<gene>
    <name evidence="1" type="ORF">STEHIDRAFT_162953</name>
</gene>
<accession>R7RZ14</accession>
<dbReference type="Proteomes" id="UP000053927">
    <property type="component" value="Unassembled WGS sequence"/>
</dbReference>